<dbReference type="SUPFAM" id="SSF54427">
    <property type="entry name" value="NTF2-like"/>
    <property type="match status" value="1"/>
</dbReference>
<dbReference type="EMBL" id="JAWDJX010000055">
    <property type="protein sequence ID" value="KAK3047883.1"/>
    <property type="molecule type" value="Genomic_DNA"/>
</dbReference>
<evidence type="ECO:0000256" key="1">
    <source>
        <dbReference type="SAM" id="MobiDB-lite"/>
    </source>
</evidence>
<reference evidence="2" key="1">
    <citation type="submission" date="2023-04" db="EMBL/GenBank/DDBJ databases">
        <title>Black Yeasts Isolated from many extreme environments.</title>
        <authorList>
            <person name="Coleine C."/>
            <person name="Stajich J.E."/>
            <person name="Selbmann L."/>
        </authorList>
    </citation>
    <scope>NUCLEOTIDE SEQUENCE</scope>
    <source>
        <strain evidence="2">CCFEE 5312</strain>
    </source>
</reference>
<keyword evidence="3" id="KW-1185">Reference proteome</keyword>
<sequence>MASASGSSLPSPPDSTGNETEANKQDQDQGSAAPRGEAIGGYLENLSEQILEVNLNQRDNNHPLVQKHMSPEFRGKHDALPKVNNRDAHQDNLKKHLAAQPNLKVEILNHSSDVDDSRGRATVYLYYKLHGLEHGLGREAVAVLSWERKQGNWKIIKHQGMRGPSGFS</sequence>
<evidence type="ECO:0000313" key="3">
    <source>
        <dbReference type="Proteomes" id="UP001271007"/>
    </source>
</evidence>
<dbReference type="Proteomes" id="UP001271007">
    <property type="component" value="Unassembled WGS sequence"/>
</dbReference>
<proteinExistence type="predicted"/>
<protein>
    <submittedName>
        <fullName evidence="2">Uncharacterized protein</fullName>
    </submittedName>
</protein>
<name>A0AAJ0DD67_9PEZI</name>
<dbReference type="InterPro" id="IPR032710">
    <property type="entry name" value="NTF2-like_dom_sf"/>
</dbReference>
<organism evidence="2 3">
    <name type="scientific">Extremus antarcticus</name>
    <dbReference type="NCBI Taxonomy" id="702011"/>
    <lineage>
        <taxon>Eukaryota</taxon>
        <taxon>Fungi</taxon>
        <taxon>Dikarya</taxon>
        <taxon>Ascomycota</taxon>
        <taxon>Pezizomycotina</taxon>
        <taxon>Dothideomycetes</taxon>
        <taxon>Dothideomycetidae</taxon>
        <taxon>Mycosphaerellales</taxon>
        <taxon>Extremaceae</taxon>
        <taxon>Extremus</taxon>
    </lineage>
</organism>
<comment type="caution">
    <text evidence="2">The sequence shown here is derived from an EMBL/GenBank/DDBJ whole genome shotgun (WGS) entry which is preliminary data.</text>
</comment>
<accession>A0AAJ0DD67</accession>
<dbReference type="AlphaFoldDB" id="A0AAJ0DD67"/>
<gene>
    <name evidence="2" type="ORF">LTR09_010708</name>
</gene>
<feature type="region of interest" description="Disordered" evidence="1">
    <location>
        <begin position="1"/>
        <end position="39"/>
    </location>
</feature>
<evidence type="ECO:0000313" key="2">
    <source>
        <dbReference type="EMBL" id="KAK3047883.1"/>
    </source>
</evidence>